<accession>A0A433D110</accession>
<feature type="region of interest" description="Disordered" evidence="5">
    <location>
        <begin position="1"/>
        <end position="96"/>
    </location>
</feature>
<feature type="compositionally biased region" description="Acidic residues" evidence="5">
    <location>
        <begin position="14"/>
        <end position="23"/>
    </location>
</feature>
<name>A0A433D110_9FUNG</name>
<dbReference type="PROSITE" id="PS00455">
    <property type="entry name" value="AMP_BINDING"/>
    <property type="match status" value="1"/>
</dbReference>
<feature type="domain" description="AMP-dependent synthetase/ligase" evidence="6">
    <location>
        <begin position="326"/>
        <end position="675"/>
    </location>
</feature>
<dbReference type="InterPro" id="IPR042099">
    <property type="entry name" value="ANL_N_sf"/>
</dbReference>
<dbReference type="EMBL" id="RBNI01008775">
    <property type="protein sequence ID" value="RUP44523.1"/>
    <property type="molecule type" value="Genomic_DNA"/>
</dbReference>
<evidence type="ECO:0008006" key="10">
    <source>
        <dbReference type="Google" id="ProtNLM"/>
    </source>
</evidence>
<feature type="compositionally biased region" description="Basic and acidic residues" evidence="5">
    <location>
        <begin position="87"/>
        <end position="96"/>
    </location>
</feature>
<gene>
    <name evidence="8" type="ORF">BC936DRAFT_149344</name>
</gene>
<protein>
    <recommendedName>
        <fullName evidence="10">Peroxisomal-coenzyme A synthetase</fullName>
    </recommendedName>
</protein>
<keyword evidence="3" id="KW-0547">Nucleotide-binding</keyword>
<dbReference type="GO" id="GO:0006631">
    <property type="term" value="P:fatty acid metabolic process"/>
    <property type="evidence" value="ECO:0007669"/>
    <property type="project" value="TreeGrafter"/>
</dbReference>
<comment type="similarity">
    <text evidence="1">Belongs to the ATP-dependent AMP-binding enzyme family.</text>
</comment>
<dbReference type="PANTHER" id="PTHR43201:SF5">
    <property type="entry name" value="MEDIUM-CHAIN ACYL-COA LIGASE ACSF2, MITOCHONDRIAL"/>
    <property type="match status" value="1"/>
</dbReference>
<dbReference type="Pfam" id="PF13193">
    <property type="entry name" value="AMP-binding_C"/>
    <property type="match status" value="1"/>
</dbReference>
<feature type="compositionally biased region" description="Acidic residues" evidence="5">
    <location>
        <begin position="52"/>
        <end position="62"/>
    </location>
</feature>
<dbReference type="GO" id="GO:0005524">
    <property type="term" value="F:ATP binding"/>
    <property type="evidence" value="ECO:0007669"/>
    <property type="project" value="UniProtKB-KW"/>
</dbReference>
<dbReference type="AlphaFoldDB" id="A0A433D110"/>
<feature type="non-terminal residue" evidence="8">
    <location>
        <position position="1"/>
    </location>
</feature>
<evidence type="ECO:0000256" key="5">
    <source>
        <dbReference type="SAM" id="MobiDB-lite"/>
    </source>
</evidence>
<keyword evidence="4" id="KW-0067">ATP-binding</keyword>
<evidence type="ECO:0000256" key="1">
    <source>
        <dbReference type="ARBA" id="ARBA00006432"/>
    </source>
</evidence>
<evidence type="ECO:0000256" key="3">
    <source>
        <dbReference type="ARBA" id="ARBA00022741"/>
    </source>
</evidence>
<reference evidence="8 9" key="1">
    <citation type="journal article" date="2018" name="New Phytol.">
        <title>Phylogenomics of Endogonaceae and evolution of mycorrhizas within Mucoromycota.</title>
        <authorList>
            <person name="Chang Y."/>
            <person name="Desiro A."/>
            <person name="Na H."/>
            <person name="Sandor L."/>
            <person name="Lipzen A."/>
            <person name="Clum A."/>
            <person name="Barry K."/>
            <person name="Grigoriev I.V."/>
            <person name="Martin F.M."/>
            <person name="Stajich J.E."/>
            <person name="Smith M.E."/>
            <person name="Bonito G."/>
            <person name="Spatafora J.W."/>
        </authorList>
    </citation>
    <scope>NUCLEOTIDE SEQUENCE [LARGE SCALE GENOMIC DNA]</scope>
    <source>
        <strain evidence="8 9">GMNB39</strain>
    </source>
</reference>
<organism evidence="8 9">
    <name type="scientific">Jimgerdemannia flammicorona</name>
    <dbReference type="NCBI Taxonomy" id="994334"/>
    <lineage>
        <taxon>Eukaryota</taxon>
        <taxon>Fungi</taxon>
        <taxon>Fungi incertae sedis</taxon>
        <taxon>Mucoromycota</taxon>
        <taxon>Mucoromycotina</taxon>
        <taxon>Endogonomycetes</taxon>
        <taxon>Endogonales</taxon>
        <taxon>Endogonaceae</taxon>
        <taxon>Jimgerdemannia</taxon>
    </lineage>
</organism>
<evidence type="ECO:0000259" key="6">
    <source>
        <dbReference type="Pfam" id="PF00501"/>
    </source>
</evidence>
<feature type="compositionally biased region" description="Low complexity" evidence="5">
    <location>
        <begin position="63"/>
        <end position="75"/>
    </location>
</feature>
<dbReference type="InterPro" id="IPR000873">
    <property type="entry name" value="AMP-dep_synth/lig_dom"/>
</dbReference>
<dbReference type="Pfam" id="PF00501">
    <property type="entry name" value="AMP-binding"/>
    <property type="match status" value="1"/>
</dbReference>
<dbReference type="Proteomes" id="UP000268093">
    <property type="component" value="Unassembled WGS sequence"/>
</dbReference>
<dbReference type="PANTHER" id="PTHR43201">
    <property type="entry name" value="ACYL-COA SYNTHETASE"/>
    <property type="match status" value="1"/>
</dbReference>
<evidence type="ECO:0000259" key="7">
    <source>
        <dbReference type="Pfam" id="PF13193"/>
    </source>
</evidence>
<dbReference type="InterPro" id="IPR025110">
    <property type="entry name" value="AMP-bd_C"/>
</dbReference>
<evidence type="ECO:0000313" key="9">
    <source>
        <dbReference type="Proteomes" id="UP000268093"/>
    </source>
</evidence>
<feature type="compositionally biased region" description="Low complexity" evidence="5">
    <location>
        <begin position="28"/>
        <end position="38"/>
    </location>
</feature>
<dbReference type="InterPro" id="IPR045851">
    <property type="entry name" value="AMP-bd_C_sf"/>
</dbReference>
<feature type="domain" description="AMP-binding enzyme C-terminal" evidence="7">
    <location>
        <begin position="726"/>
        <end position="807"/>
    </location>
</feature>
<dbReference type="GO" id="GO:0031956">
    <property type="term" value="F:medium-chain fatty acid-CoA ligase activity"/>
    <property type="evidence" value="ECO:0007669"/>
    <property type="project" value="TreeGrafter"/>
</dbReference>
<dbReference type="CDD" id="cd05926">
    <property type="entry name" value="FACL_fum10p_like"/>
    <property type="match status" value="1"/>
</dbReference>
<evidence type="ECO:0000256" key="4">
    <source>
        <dbReference type="ARBA" id="ARBA00022840"/>
    </source>
</evidence>
<comment type="caution">
    <text evidence="8">The sequence shown here is derived from an EMBL/GenBank/DDBJ whole genome shotgun (WGS) entry which is preliminary data.</text>
</comment>
<proteinExistence type="inferred from homology"/>
<dbReference type="InterPro" id="IPR020845">
    <property type="entry name" value="AMP-binding_CS"/>
</dbReference>
<dbReference type="Gene3D" id="3.30.300.30">
    <property type="match status" value="1"/>
</dbReference>
<dbReference type="InterPro" id="IPR045310">
    <property type="entry name" value="Pcs60-like"/>
</dbReference>
<evidence type="ECO:0000313" key="8">
    <source>
        <dbReference type="EMBL" id="RUP44523.1"/>
    </source>
</evidence>
<keyword evidence="2" id="KW-0436">Ligase</keyword>
<evidence type="ECO:0000256" key="2">
    <source>
        <dbReference type="ARBA" id="ARBA00022598"/>
    </source>
</evidence>
<sequence length="831" mass="90345">ELDDDVLLVYPDREEQENGEYDEYDKCTGTTGTTNANADISGGRGTRLQLTDENDDNDECDGNDGNADADANASISGGGGTGLHLTDAPRKQHKEYGGQRLKSGRRVEDILYEFGTLKTNIDLEDQQISALFTDEEIQELESMNDKDHLQLDGETEACINTFAKTSVREIREVMRQLASRRGASYDIEKDFSVDAIMLQPNALSTEHHDNWFNINIWGQIIDMKGVDIARKAMGWRRDAIIRKHINGRTFELGGAEAGRYYVGEGGSKWILEHLAISPSSPFPPTNMTTSASVFTTHSSASPATLASVFTAHSSASPALIIPSTSTHPVSLSYKQFHETLRSFQRQLTAQLPLLTHGSVVSTSLSNSLEFAITFLGSTNLRLVSAPLNPAYMEDEFKFYLDDAKSSAMIVSRGEAAKNSPAVKAARGFGIAVVEIWWDPAKKDVVVQVVSGAKKSGKGVDDATVKPKPNDVALLLHTSGTTGRPKGVPLTHLNLTTTMHNIVRTYRLVPSDRTLLVMPLFHVHGLVCGFLATLLSGGTAVIPPKFSATTFWKEFEEGGCNWYTAVPTIHQIVLLHPPATLPRLRFIRSCSSSLAPATFHALEAAFKAPVLEAYAMTEAAHQMTSNPLPPQFRKPGSVGLGQGVEVSILDDSGHPVAQGAIGEVCIRGRNVTKGYLNNPTANATSFHSGGWLRTGDQGRLDDEGYVFLTGRLKELINRGGEKISPLEVDAAMLEHPAVAEAVSFAVPDDMYGQEVQAAIVLRKGAAQAGGEAKVVEEVRRFCEAKLAKFKVPKKIYVTEVMPKTATGKIQRKVVSEHFFKPDEKKAGGKAKL</sequence>
<dbReference type="Gene3D" id="3.40.50.12780">
    <property type="entry name" value="N-terminal domain of ligase-like"/>
    <property type="match status" value="1"/>
</dbReference>
<dbReference type="SUPFAM" id="SSF56801">
    <property type="entry name" value="Acetyl-CoA synthetase-like"/>
    <property type="match status" value="1"/>
</dbReference>
<dbReference type="OrthoDB" id="10253115at2759"/>
<keyword evidence="9" id="KW-1185">Reference proteome</keyword>